<dbReference type="EMBL" id="MU154526">
    <property type="protein sequence ID" value="KAF9500782.1"/>
    <property type="molecule type" value="Genomic_DNA"/>
</dbReference>
<protein>
    <submittedName>
        <fullName evidence="2">Uncharacterized protein</fullName>
    </submittedName>
</protein>
<sequence>MYLRPAPPTTPPPSRFPNLRSISVFEPVLMATLYLQAVGHTSRVSHLKSRAPMTKPPRIPRIPTRTQKKKTRVRIASPILILILILDVDC</sequence>
<evidence type="ECO:0000256" key="1">
    <source>
        <dbReference type="SAM" id="MobiDB-lite"/>
    </source>
</evidence>
<evidence type="ECO:0000313" key="2">
    <source>
        <dbReference type="EMBL" id="KAF9500782.1"/>
    </source>
</evidence>
<feature type="region of interest" description="Disordered" evidence="1">
    <location>
        <begin position="45"/>
        <end position="68"/>
    </location>
</feature>
<accession>A0A9P6DDH1</accession>
<comment type="caution">
    <text evidence="2">The sequence shown here is derived from an EMBL/GenBank/DDBJ whole genome shotgun (WGS) entry which is preliminary data.</text>
</comment>
<dbReference type="Proteomes" id="UP000807025">
    <property type="component" value="Unassembled WGS sequence"/>
</dbReference>
<organism evidence="2 3">
    <name type="scientific">Pleurotus eryngii</name>
    <name type="common">Boletus of the steppes</name>
    <dbReference type="NCBI Taxonomy" id="5323"/>
    <lineage>
        <taxon>Eukaryota</taxon>
        <taxon>Fungi</taxon>
        <taxon>Dikarya</taxon>
        <taxon>Basidiomycota</taxon>
        <taxon>Agaricomycotina</taxon>
        <taxon>Agaricomycetes</taxon>
        <taxon>Agaricomycetidae</taxon>
        <taxon>Agaricales</taxon>
        <taxon>Pleurotineae</taxon>
        <taxon>Pleurotaceae</taxon>
        <taxon>Pleurotus</taxon>
    </lineage>
</organism>
<evidence type="ECO:0000313" key="3">
    <source>
        <dbReference type="Proteomes" id="UP000807025"/>
    </source>
</evidence>
<dbReference type="AlphaFoldDB" id="A0A9P6DDH1"/>
<proteinExistence type="predicted"/>
<gene>
    <name evidence="2" type="ORF">BDN71DRAFT_1501980</name>
</gene>
<reference evidence="2" key="1">
    <citation type="submission" date="2020-11" db="EMBL/GenBank/DDBJ databases">
        <authorList>
            <consortium name="DOE Joint Genome Institute"/>
            <person name="Ahrendt S."/>
            <person name="Riley R."/>
            <person name="Andreopoulos W."/>
            <person name="Labutti K."/>
            <person name="Pangilinan J."/>
            <person name="Ruiz-Duenas F.J."/>
            <person name="Barrasa J.M."/>
            <person name="Sanchez-Garcia M."/>
            <person name="Camarero S."/>
            <person name="Miyauchi S."/>
            <person name="Serrano A."/>
            <person name="Linde D."/>
            <person name="Babiker R."/>
            <person name="Drula E."/>
            <person name="Ayuso-Fernandez I."/>
            <person name="Pacheco R."/>
            <person name="Padilla G."/>
            <person name="Ferreira P."/>
            <person name="Barriuso J."/>
            <person name="Kellner H."/>
            <person name="Castanera R."/>
            <person name="Alfaro M."/>
            <person name="Ramirez L."/>
            <person name="Pisabarro A.G."/>
            <person name="Kuo A."/>
            <person name="Tritt A."/>
            <person name="Lipzen A."/>
            <person name="He G."/>
            <person name="Yan M."/>
            <person name="Ng V."/>
            <person name="Cullen D."/>
            <person name="Martin F."/>
            <person name="Rosso M.-N."/>
            <person name="Henrissat B."/>
            <person name="Hibbett D."/>
            <person name="Martinez A.T."/>
            <person name="Grigoriev I.V."/>
        </authorList>
    </citation>
    <scope>NUCLEOTIDE SEQUENCE</scope>
    <source>
        <strain evidence="2">ATCC 90797</strain>
    </source>
</reference>
<name>A0A9P6DDH1_PLEER</name>
<keyword evidence="3" id="KW-1185">Reference proteome</keyword>